<dbReference type="Proteomes" id="UP001595386">
    <property type="component" value="Unassembled WGS sequence"/>
</dbReference>
<protein>
    <submittedName>
        <fullName evidence="2">SDR family oxidoreductase</fullName>
    </submittedName>
</protein>
<dbReference type="PRINTS" id="PR00081">
    <property type="entry name" value="GDHRDH"/>
</dbReference>
<dbReference type="PRINTS" id="PR00080">
    <property type="entry name" value="SDRFAMILY"/>
</dbReference>
<dbReference type="Gene3D" id="3.40.50.720">
    <property type="entry name" value="NAD(P)-binding Rossmann-like Domain"/>
    <property type="match status" value="1"/>
</dbReference>
<dbReference type="PROSITE" id="PS00061">
    <property type="entry name" value="ADH_SHORT"/>
    <property type="match status" value="1"/>
</dbReference>
<reference evidence="3" key="1">
    <citation type="journal article" date="2019" name="Int. J. Syst. Evol. Microbiol.">
        <title>The Global Catalogue of Microorganisms (GCM) 10K type strain sequencing project: providing services to taxonomists for standard genome sequencing and annotation.</title>
        <authorList>
            <consortium name="The Broad Institute Genomics Platform"/>
            <consortium name="The Broad Institute Genome Sequencing Center for Infectious Disease"/>
            <person name="Wu L."/>
            <person name="Ma J."/>
        </authorList>
    </citation>
    <scope>NUCLEOTIDE SEQUENCE [LARGE SCALE GENOMIC DNA]</scope>
    <source>
        <strain evidence="3">KCTC 52660</strain>
    </source>
</reference>
<proteinExistence type="inferred from homology"/>
<dbReference type="Pfam" id="PF13561">
    <property type="entry name" value="adh_short_C2"/>
    <property type="match status" value="1"/>
</dbReference>
<dbReference type="PANTHER" id="PTHR42760:SF40">
    <property type="entry name" value="3-OXOACYL-[ACYL-CARRIER-PROTEIN] REDUCTASE, CHLOROPLASTIC"/>
    <property type="match status" value="1"/>
</dbReference>
<evidence type="ECO:0000256" key="1">
    <source>
        <dbReference type="ARBA" id="ARBA00006484"/>
    </source>
</evidence>
<keyword evidence="3" id="KW-1185">Reference proteome</keyword>
<dbReference type="RefSeq" id="WP_379760288.1">
    <property type="nucleotide sequence ID" value="NZ_JBHRSQ010000018.1"/>
</dbReference>
<name>A0ABV7B7V3_9GAMM</name>
<dbReference type="SUPFAM" id="SSF51735">
    <property type="entry name" value="NAD(P)-binding Rossmann-fold domains"/>
    <property type="match status" value="1"/>
</dbReference>
<comment type="caution">
    <text evidence="2">The sequence shown here is derived from an EMBL/GenBank/DDBJ whole genome shotgun (WGS) entry which is preliminary data.</text>
</comment>
<comment type="similarity">
    <text evidence="1">Belongs to the short-chain dehydrogenases/reductases (SDR) family.</text>
</comment>
<dbReference type="EMBL" id="JBHRSQ010000018">
    <property type="protein sequence ID" value="MFC2993041.1"/>
    <property type="molecule type" value="Genomic_DNA"/>
</dbReference>
<dbReference type="PANTHER" id="PTHR42760">
    <property type="entry name" value="SHORT-CHAIN DEHYDROGENASES/REDUCTASES FAMILY MEMBER"/>
    <property type="match status" value="1"/>
</dbReference>
<sequence length="254" mass="26992">MSESRVVYLTGGAQGIGLGIAEHLLTRGDSVALTDIDAEALAECRERLGHPERLLAMVSDVRDPTQVAESLDAAVAHFGRLDAVIHNAGLADPFQGPLESLDLATWQAYLDTNLTGAMLCAKYATPHLRRSRGAMVLMASTRALQSEPDTEAYAASKGGVVALTHALAVSLGPEIRVNAISPGWIEVGDCQKASRRTPVEHRDIDRDQHPAGRVGRPADIAAMAAFLLSDGAAFITGQNLVVDGGMTRRMIYAE</sequence>
<dbReference type="InterPro" id="IPR036291">
    <property type="entry name" value="NAD(P)-bd_dom_sf"/>
</dbReference>
<organism evidence="2 3">
    <name type="scientific">Halomonas tibetensis</name>
    <dbReference type="NCBI Taxonomy" id="2259590"/>
    <lineage>
        <taxon>Bacteria</taxon>
        <taxon>Pseudomonadati</taxon>
        <taxon>Pseudomonadota</taxon>
        <taxon>Gammaproteobacteria</taxon>
        <taxon>Oceanospirillales</taxon>
        <taxon>Halomonadaceae</taxon>
        <taxon>Halomonas</taxon>
    </lineage>
</organism>
<gene>
    <name evidence="2" type="ORF">ACFODV_13510</name>
</gene>
<accession>A0ABV7B7V3</accession>
<evidence type="ECO:0000313" key="3">
    <source>
        <dbReference type="Proteomes" id="UP001595386"/>
    </source>
</evidence>
<evidence type="ECO:0000313" key="2">
    <source>
        <dbReference type="EMBL" id="MFC2993041.1"/>
    </source>
</evidence>
<dbReference type="InterPro" id="IPR020904">
    <property type="entry name" value="Sc_DH/Rdtase_CS"/>
</dbReference>
<dbReference type="InterPro" id="IPR002347">
    <property type="entry name" value="SDR_fam"/>
</dbReference>